<dbReference type="Proteomes" id="UP000655868">
    <property type="component" value="Unassembled WGS sequence"/>
</dbReference>
<evidence type="ECO:0000313" key="2">
    <source>
        <dbReference type="Proteomes" id="UP000655868"/>
    </source>
</evidence>
<proteinExistence type="predicted"/>
<reference evidence="1" key="1">
    <citation type="submission" date="2020-12" db="EMBL/GenBank/DDBJ databases">
        <title>Antrihabitans popcorni sp. nov. and Antrihabitans auranticaus sp. nov., isolated from a larva cave.</title>
        <authorList>
            <person name="Lee S.D."/>
            <person name="Kim I.S."/>
        </authorList>
    </citation>
    <scope>NUCLEOTIDE SEQUENCE</scope>
    <source>
        <strain evidence="1">YC3-6</strain>
    </source>
</reference>
<dbReference type="Gene3D" id="3.90.190.10">
    <property type="entry name" value="Protein tyrosine phosphatase superfamily"/>
    <property type="match status" value="1"/>
</dbReference>
<sequence>MARDDREGQVARTRANGTATPAAPIVARVTDAAAHAQFFLSGTWNFRDLGGLRTEDGRTVQPGIVFRSAQLADLDSDGQQSLLTLGITDVFDLRSAAETVKAGADRLPEGVALHEVPFHLDDDEAAPHEAPRLDSADRAHNFLATAYEEFPTLPGAHLAIADLLTTLANADTRALWHCAAGKDRAGWTAITLLHAIEVREEDIIADFLRSNDGIAPLRAMVSARYGEQANLSDQLLGVDEDYYRRAMKTVQDQYGGMPEYLDTIGIDSDVLRRLRDRLLD</sequence>
<dbReference type="InterPro" id="IPR029021">
    <property type="entry name" value="Prot-tyrosine_phosphatase-like"/>
</dbReference>
<evidence type="ECO:0000313" key="1">
    <source>
        <dbReference type="EMBL" id="MBJ8340985.1"/>
    </source>
</evidence>
<comment type="caution">
    <text evidence="1">The sequence shown here is derived from an EMBL/GenBank/DDBJ whole genome shotgun (WGS) entry which is preliminary data.</text>
</comment>
<dbReference type="AlphaFoldDB" id="A0A934NTP4"/>
<dbReference type="GO" id="GO:0004721">
    <property type="term" value="F:phosphoprotein phosphatase activity"/>
    <property type="evidence" value="ECO:0007669"/>
    <property type="project" value="InterPro"/>
</dbReference>
<accession>A0A934NTP4</accession>
<dbReference type="EMBL" id="JAEMNV010000006">
    <property type="protein sequence ID" value="MBJ8340985.1"/>
    <property type="molecule type" value="Genomic_DNA"/>
</dbReference>
<gene>
    <name evidence="1" type="ORF">JGU71_19035</name>
</gene>
<organism evidence="1 2">
    <name type="scientific">Antrihabitans stalagmiti</name>
    <dbReference type="NCBI Taxonomy" id="2799499"/>
    <lineage>
        <taxon>Bacteria</taxon>
        <taxon>Bacillati</taxon>
        <taxon>Actinomycetota</taxon>
        <taxon>Actinomycetes</taxon>
        <taxon>Mycobacteriales</taxon>
        <taxon>Nocardiaceae</taxon>
        <taxon>Antrihabitans</taxon>
    </lineage>
</organism>
<protein>
    <submittedName>
        <fullName evidence="1">Tyrosine-protein phosphatase</fullName>
    </submittedName>
</protein>
<name>A0A934NTP4_9NOCA</name>
<dbReference type="SUPFAM" id="SSF52799">
    <property type="entry name" value="(Phosphotyrosine protein) phosphatases II"/>
    <property type="match status" value="1"/>
</dbReference>
<dbReference type="Pfam" id="PF13350">
    <property type="entry name" value="Y_phosphatase3"/>
    <property type="match status" value="1"/>
</dbReference>
<keyword evidence="2" id="KW-1185">Reference proteome</keyword>
<dbReference type="InterPro" id="IPR026893">
    <property type="entry name" value="Tyr/Ser_Pase_IphP-type"/>
</dbReference>